<organism evidence="2 3">
    <name type="scientific">Phyllosticta citricarpa</name>
    <dbReference type="NCBI Taxonomy" id="55181"/>
    <lineage>
        <taxon>Eukaryota</taxon>
        <taxon>Fungi</taxon>
        <taxon>Dikarya</taxon>
        <taxon>Ascomycota</taxon>
        <taxon>Pezizomycotina</taxon>
        <taxon>Dothideomycetes</taxon>
        <taxon>Dothideomycetes incertae sedis</taxon>
        <taxon>Botryosphaeriales</taxon>
        <taxon>Phyllostictaceae</taxon>
        <taxon>Phyllosticta</taxon>
    </lineage>
</organism>
<feature type="chain" id="PRO_5045476549" description="Secreted protein" evidence="1">
    <location>
        <begin position="25"/>
        <end position="222"/>
    </location>
</feature>
<comment type="caution">
    <text evidence="2">The sequence shown here is derived from an EMBL/GenBank/DDBJ whole genome shotgun (WGS) entry which is preliminary data.</text>
</comment>
<evidence type="ECO:0000313" key="3">
    <source>
        <dbReference type="Proteomes" id="UP001365128"/>
    </source>
</evidence>
<sequence>MVLGKQHVFMVFRWLQVLWEPVVGQEAQCALEMCSNTRRRRGQRPTEPNLNQNLNLHAFARRQPASLLSSQLHGTRTRTRTGTPPCFLQHAPGLRCAFGCTAFGARRLRDNLFPACSCNAAMPHASVLLCQPQRQFSSHMMLQFETFYLTSRVSFGSRPPKGLAKPGTSTHQPLLLRTWLLPFLSKNGWVPPSRRHGSSTWPHRFSLCLKIIHFLRINGQYL</sequence>
<keyword evidence="1" id="KW-0732">Signal</keyword>
<dbReference type="EMBL" id="JBBPDW010000046">
    <property type="protein sequence ID" value="KAK7533512.1"/>
    <property type="molecule type" value="Genomic_DNA"/>
</dbReference>
<keyword evidence="3" id="KW-1185">Reference proteome</keyword>
<evidence type="ECO:0000313" key="2">
    <source>
        <dbReference type="EMBL" id="KAK7533512.1"/>
    </source>
</evidence>
<gene>
    <name evidence="2" type="ORF">IWX46DRAFT_326238</name>
</gene>
<proteinExistence type="predicted"/>
<protein>
    <recommendedName>
        <fullName evidence="4">Secreted protein</fullName>
    </recommendedName>
</protein>
<accession>A0ABR1LE51</accession>
<name>A0ABR1LE51_9PEZI</name>
<evidence type="ECO:0008006" key="4">
    <source>
        <dbReference type="Google" id="ProtNLM"/>
    </source>
</evidence>
<evidence type="ECO:0000256" key="1">
    <source>
        <dbReference type="SAM" id="SignalP"/>
    </source>
</evidence>
<dbReference type="Proteomes" id="UP001365128">
    <property type="component" value="Unassembled WGS sequence"/>
</dbReference>
<reference evidence="2 3" key="1">
    <citation type="submission" date="2024-04" db="EMBL/GenBank/DDBJ databases">
        <title>Phyllosticta paracitricarpa is synonymous to the EU quarantine fungus P. citricarpa based on phylogenomic analyses.</title>
        <authorList>
            <consortium name="Lawrence Berkeley National Laboratory"/>
            <person name="Van Ingen-Buijs V.A."/>
            <person name="Van Westerhoven A.C."/>
            <person name="Haridas S."/>
            <person name="Skiadas P."/>
            <person name="Martin F."/>
            <person name="Groenewald J.Z."/>
            <person name="Crous P.W."/>
            <person name="Seidl M.F."/>
        </authorList>
    </citation>
    <scope>NUCLEOTIDE SEQUENCE [LARGE SCALE GENOMIC DNA]</scope>
    <source>
        <strain evidence="2 3">CBS 122670</strain>
    </source>
</reference>
<feature type="signal peptide" evidence="1">
    <location>
        <begin position="1"/>
        <end position="24"/>
    </location>
</feature>